<name>A0ABW3AQG9_9SPHI</name>
<dbReference type="Proteomes" id="UP001597010">
    <property type="component" value="Unassembled WGS sequence"/>
</dbReference>
<proteinExistence type="predicted"/>
<feature type="compositionally biased region" description="Basic and acidic residues" evidence="1">
    <location>
        <begin position="18"/>
        <end position="28"/>
    </location>
</feature>
<accession>A0ABW3AQG9</accession>
<evidence type="ECO:0000313" key="3">
    <source>
        <dbReference type="Proteomes" id="UP001597010"/>
    </source>
</evidence>
<dbReference type="Pfam" id="PF12244">
    <property type="entry name" value="DUF3606"/>
    <property type="match status" value="1"/>
</dbReference>
<reference evidence="3" key="1">
    <citation type="journal article" date="2019" name="Int. J. Syst. Evol. Microbiol.">
        <title>The Global Catalogue of Microorganisms (GCM) 10K type strain sequencing project: providing services to taxonomists for standard genome sequencing and annotation.</title>
        <authorList>
            <consortium name="The Broad Institute Genomics Platform"/>
            <consortium name="The Broad Institute Genome Sequencing Center for Infectious Disease"/>
            <person name="Wu L."/>
            <person name="Ma J."/>
        </authorList>
    </citation>
    <scope>NUCLEOTIDE SEQUENCE [LARGE SCALE GENOMIC DNA]</scope>
    <source>
        <strain evidence="3">CCUG 61484</strain>
    </source>
</reference>
<evidence type="ECO:0000313" key="2">
    <source>
        <dbReference type="EMBL" id="MFD0793122.1"/>
    </source>
</evidence>
<dbReference type="InterPro" id="IPR022037">
    <property type="entry name" value="DUF3606"/>
</dbReference>
<feature type="region of interest" description="Disordered" evidence="1">
    <location>
        <begin position="1"/>
        <end position="53"/>
    </location>
</feature>
<organism evidence="2 3">
    <name type="scientific">Mucilaginibacter litoreus</name>
    <dbReference type="NCBI Taxonomy" id="1048221"/>
    <lineage>
        <taxon>Bacteria</taxon>
        <taxon>Pseudomonadati</taxon>
        <taxon>Bacteroidota</taxon>
        <taxon>Sphingobacteriia</taxon>
        <taxon>Sphingobacteriales</taxon>
        <taxon>Sphingobacteriaceae</taxon>
        <taxon>Mucilaginibacter</taxon>
    </lineage>
</organism>
<comment type="caution">
    <text evidence="2">The sequence shown here is derived from an EMBL/GenBank/DDBJ whole genome shotgun (WGS) entry which is preliminary data.</text>
</comment>
<feature type="compositionally biased region" description="Basic and acidic residues" evidence="1">
    <location>
        <begin position="1"/>
        <end position="10"/>
    </location>
</feature>
<dbReference type="EMBL" id="JBHTHZ010000002">
    <property type="protein sequence ID" value="MFD0793122.1"/>
    <property type="molecule type" value="Genomic_DNA"/>
</dbReference>
<dbReference type="RefSeq" id="WP_377112452.1">
    <property type="nucleotide sequence ID" value="NZ_JBHTHZ010000002.1"/>
</dbReference>
<evidence type="ECO:0000256" key="1">
    <source>
        <dbReference type="SAM" id="MobiDB-lite"/>
    </source>
</evidence>
<protein>
    <submittedName>
        <fullName evidence="2">DUF3606 domain-containing protein</fullName>
    </submittedName>
</protein>
<keyword evidence="3" id="KW-1185">Reference proteome</keyword>
<sequence length="53" mass="5924">MSTRGSKVERNSVSNQPHEIKYEAHKEGTNQQAVKDAKKSAGNQRSAIEKKIK</sequence>
<gene>
    <name evidence="2" type="ORF">ACFQZX_05800</name>
</gene>